<evidence type="ECO:0000313" key="3">
    <source>
        <dbReference type="Proteomes" id="UP000041254"/>
    </source>
</evidence>
<dbReference type="EMBL" id="CDMY01000344">
    <property type="protein sequence ID" value="CEM03572.1"/>
    <property type="molecule type" value="Genomic_DNA"/>
</dbReference>
<feature type="coiled-coil region" evidence="1">
    <location>
        <begin position="8"/>
        <end position="73"/>
    </location>
</feature>
<reference evidence="2 3" key="1">
    <citation type="submission" date="2014-11" db="EMBL/GenBank/DDBJ databases">
        <authorList>
            <person name="Zhu J."/>
            <person name="Qi W."/>
            <person name="Song R."/>
        </authorList>
    </citation>
    <scope>NUCLEOTIDE SEQUENCE [LARGE SCALE GENOMIC DNA]</scope>
</reference>
<gene>
    <name evidence="2" type="ORF">Vbra_13960</name>
</gene>
<dbReference type="VEuPathDB" id="CryptoDB:Vbra_13960"/>
<dbReference type="AlphaFoldDB" id="A0A0G4EX46"/>
<name>A0A0G4EX46_VITBC</name>
<dbReference type="InParanoid" id="A0A0G4EX46"/>
<accession>A0A0G4EX46</accession>
<proteinExistence type="predicted"/>
<organism evidence="2 3">
    <name type="scientific">Vitrella brassicaformis (strain CCMP3155)</name>
    <dbReference type="NCBI Taxonomy" id="1169540"/>
    <lineage>
        <taxon>Eukaryota</taxon>
        <taxon>Sar</taxon>
        <taxon>Alveolata</taxon>
        <taxon>Colpodellida</taxon>
        <taxon>Vitrellaceae</taxon>
        <taxon>Vitrella</taxon>
    </lineage>
</organism>
<keyword evidence="1" id="KW-0175">Coiled coil</keyword>
<evidence type="ECO:0000256" key="1">
    <source>
        <dbReference type="SAM" id="Coils"/>
    </source>
</evidence>
<dbReference type="Proteomes" id="UP000041254">
    <property type="component" value="Unassembled WGS sequence"/>
</dbReference>
<keyword evidence="3" id="KW-1185">Reference proteome</keyword>
<evidence type="ECO:0000313" key="2">
    <source>
        <dbReference type="EMBL" id="CEM03572.1"/>
    </source>
</evidence>
<protein>
    <submittedName>
        <fullName evidence="2">Uncharacterized protein</fullName>
    </submittedName>
</protein>
<sequence length="198" mass="23015">MSGPIRSVETLLKQKEDYRALRRQKEDLERTVEALQKTIDDRDAKLRDKEALLQERDNRIAALEAELKEARNQTQTSCAFMPEHPLPANTQPAAAGQAARWEPAIRRLVNKNHTQAYPHFMIHAPVYGYRQPTERDAELRDKEALLQDRDSRIVALEQELKVVGQYMYQQQDSHRMSDGALHAGDLLQDWWRLTHHAE</sequence>